<feature type="transmembrane region" description="Helical" evidence="1">
    <location>
        <begin position="92"/>
        <end position="116"/>
    </location>
</feature>
<dbReference type="Proteomes" id="UP000193529">
    <property type="component" value="Unassembled WGS sequence"/>
</dbReference>
<feature type="transmembrane region" description="Helical" evidence="1">
    <location>
        <begin position="55"/>
        <end position="72"/>
    </location>
</feature>
<organism evidence="2 3">
    <name type="scientific">Mycobacterium palustre</name>
    <dbReference type="NCBI Taxonomy" id="153971"/>
    <lineage>
        <taxon>Bacteria</taxon>
        <taxon>Bacillati</taxon>
        <taxon>Actinomycetota</taxon>
        <taxon>Actinomycetes</taxon>
        <taxon>Mycobacteriales</taxon>
        <taxon>Mycobacteriaceae</taxon>
        <taxon>Mycobacterium</taxon>
        <taxon>Mycobacterium simiae complex</taxon>
    </lineage>
</organism>
<name>A0A1X1ZQ43_9MYCO</name>
<evidence type="ECO:0000313" key="2">
    <source>
        <dbReference type="EMBL" id="ORW25496.1"/>
    </source>
</evidence>
<sequence>MIAERDREGVLDVFGSVQPPFDLIPVHGAEWFFNTAEAIVILLVALYAVIRRQPLLLVIMLGTGVAGFVEPLDDTASRLWFTVHMSVPFTVYGRTWAIFFPLGYAIYYGLGSWAVYKVMDRGGSRKTLLMLAIAGGLFDTAVEYPWLSTRLYKYYGPQPFDILGFPLYWAFINTAYLFVVGYAFFLLRHWLKGTKALAGFFIPIVSIGMIYGLAWPTWIAMNVQGPPIAAMWIASAVTMALSAVVIWLISAAAARYGSPLRLQPKTSEIADPAGVLTANR</sequence>
<feature type="transmembrane region" description="Helical" evidence="1">
    <location>
        <begin position="197"/>
        <end position="218"/>
    </location>
</feature>
<keyword evidence="1" id="KW-0812">Transmembrane</keyword>
<feature type="transmembrane region" description="Helical" evidence="1">
    <location>
        <begin position="31"/>
        <end position="50"/>
    </location>
</feature>
<keyword evidence="1" id="KW-1133">Transmembrane helix</keyword>
<feature type="transmembrane region" description="Helical" evidence="1">
    <location>
        <begin position="230"/>
        <end position="254"/>
    </location>
</feature>
<proteinExistence type="predicted"/>
<accession>A0A1X1ZQ43</accession>
<protein>
    <recommendedName>
        <fullName evidence="4">Carotenoid biosynthesis protein</fullName>
    </recommendedName>
</protein>
<keyword evidence="1" id="KW-0472">Membrane</keyword>
<evidence type="ECO:0000313" key="3">
    <source>
        <dbReference type="Proteomes" id="UP000193529"/>
    </source>
</evidence>
<evidence type="ECO:0000256" key="1">
    <source>
        <dbReference type="SAM" id="Phobius"/>
    </source>
</evidence>
<feature type="transmembrane region" description="Helical" evidence="1">
    <location>
        <begin position="167"/>
        <end position="185"/>
    </location>
</feature>
<evidence type="ECO:0008006" key="4">
    <source>
        <dbReference type="Google" id="ProtNLM"/>
    </source>
</evidence>
<reference evidence="2 3" key="1">
    <citation type="submission" date="2016-01" db="EMBL/GenBank/DDBJ databases">
        <title>The new phylogeny of the genus Mycobacterium.</title>
        <authorList>
            <person name="Tarcisio F."/>
            <person name="Conor M."/>
            <person name="Antonella G."/>
            <person name="Elisabetta G."/>
            <person name="Giulia F.S."/>
            <person name="Sara T."/>
            <person name="Anna F."/>
            <person name="Clotilde B."/>
            <person name="Roberto B."/>
            <person name="Veronica D.S."/>
            <person name="Fabio R."/>
            <person name="Monica P."/>
            <person name="Olivier J."/>
            <person name="Enrico T."/>
            <person name="Nicola S."/>
        </authorList>
    </citation>
    <scope>NUCLEOTIDE SEQUENCE [LARGE SCALE GENOMIC DNA]</scope>
    <source>
        <strain evidence="2 3">DSM 44572</strain>
    </source>
</reference>
<dbReference type="AlphaFoldDB" id="A0A1X1ZQ43"/>
<feature type="transmembrane region" description="Helical" evidence="1">
    <location>
        <begin position="128"/>
        <end position="147"/>
    </location>
</feature>
<comment type="caution">
    <text evidence="2">The sequence shown here is derived from an EMBL/GenBank/DDBJ whole genome shotgun (WGS) entry which is preliminary data.</text>
</comment>
<gene>
    <name evidence="2" type="ORF">AWC19_06985</name>
</gene>
<dbReference type="EMBL" id="LQPJ01000097">
    <property type="protein sequence ID" value="ORW25496.1"/>
    <property type="molecule type" value="Genomic_DNA"/>
</dbReference>
<keyword evidence="3" id="KW-1185">Reference proteome</keyword>